<feature type="transmembrane region" description="Helical" evidence="7">
    <location>
        <begin position="6"/>
        <end position="28"/>
    </location>
</feature>
<dbReference type="RefSeq" id="WP_320502642.1">
    <property type="nucleotide sequence ID" value="NZ_JAXCLX010000004.1"/>
</dbReference>
<evidence type="ECO:0000256" key="4">
    <source>
        <dbReference type="ARBA" id="ARBA00022692"/>
    </source>
</evidence>
<feature type="transmembrane region" description="Helical" evidence="7">
    <location>
        <begin position="458"/>
        <end position="475"/>
    </location>
</feature>
<feature type="transmembrane region" description="Helical" evidence="7">
    <location>
        <begin position="481"/>
        <end position="505"/>
    </location>
</feature>
<feature type="transmembrane region" description="Helical" evidence="7">
    <location>
        <begin position="55"/>
        <end position="76"/>
    </location>
</feature>
<comment type="subcellular location">
    <subcellularLocation>
        <location evidence="1">Cell membrane</location>
        <topology evidence="1">Multi-pass membrane protein</topology>
    </subcellularLocation>
</comment>
<evidence type="ECO:0000313" key="9">
    <source>
        <dbReference type="Proteomes" id="UP001271769"/>
    </source>
</evidence>
<gene>
    <name evidence="8" type="ORF">SMD31_19665</name>
</gene>
<proteinExistence type="predicted"/>
<evidence type="ECO:0000256" key="3">
    <source>
        <dbReference type="ARBA" id="ARBA00022475"/>
    </source>
</evidence>
<dbReference type="Proteomes" id="UP001271769">
    <property type="component" value="Unassembled WGS sequence"/>
</dbReference>
<sequence>MPVKLAEIIFTLKTFVGGMAALFISFALDLERPTWALLTAYIVAQPFSGMVQSKALYRVAGTMAGGAFAVLSLGSFSSEPEILILILASWLGICVYCSLVNRTAASYAFMLAGYTAAIICFPSVEAPGAIFETAIARCEEITLGIACAVITNQLIFPRQSGSALQQRLQVWMQDAASWCADVLRARNEGQRARDRDRLLSDSLAINALREHAMFDSPALRNAQAWIVTLQRRMQGLMAVLVSIEDRMTMLGVNRPDLLQQMQPLLMRTAAYIEPQREDDPTRDALLGEIERLTTPDTSVARDPDLLLFNTLVTRLGDLIRIHDEMRDLMRRVRKGKRAPVSARPLALHADHLMAALGGGAAALSIVLCNTFWILTAWPSGSGAVIQAAVICALFAAADNPSALALKFLTGTVIGVTAAAVYVLVVLPAIDGAPLLLVGALAIFYLPTGILLGMPSRAAGVLPAILGFTATVGLQNSEKLAFASFINEAIALVLGITVASSILRLFRSFGADLGIRRLLTATKRDLALIAAGALDRETFESRLFDRLNTLQARRQAGVSATDQSLRGALASLRVGLNFYLLIEAEPFLSDEANEAARFARAQAAKLLRRRRPRPEDLHATTSAMADAIDVLGRTEGSPMAMQAILALGGARLLFMAHADYFSNIERSPVTSAPSLSGALS</sequence>
<reference evidence="8 9" key="1">
    <citation type="journal article" date="2013" name="Antonie Van Leeuwenhoek">
        <title>Dongia rigui sp. nov., isolated from freshwater of a large wetland in Korea.</title>
        <authorList>
            <person name="Baik K.S."/>
            <person name="Hwang Y.M."/>
            <person name="Choi J.S."/>
            <person name="Kwon J."/>
            <person name="Seong C.N."/>
        </authorList>
    </citation>
    <scope>NUCLEOTIDE SEQUENCE [LARGE SCALE GENOMIC DNA]</scope>
    <source>
        <strain evidence="8 9">04SU4-P</strain>
    </source>
</reference>
<feature type="transmembrane region" description="Helical" evidence="7">
    <location>
        <begin position="82"/>
        <end position="100"/>
    </location>
</feature>
<keyword evidence="4 7" id="KW-0812">Transmembrane</keyword>
<evidence type="ECO:0000256" key="2">
    <source>
        <dbReference type="ARBA" id="ARBA00022448"/>
    </source>
</evidence>
<evidence type="ECO:0000256" key="1">
    <source>
        <dbReference type="ARBA" id="ARBA00004651"/>
    </source>
</evidence>
<dbReference type="InterPro" id="IPR006726">
    <property type="entry name" value="PHBA_efflux_AaeB/fusaric-R"/>
</dbReference>
<dbReference type="PANTHER" id="PTHR30509:SF9">
    <property type="entry name" value="MULTIDRUG RESISTANCE PROTEIN MDTO"/>
    <property type="match status" value="1"/>
</dbReference>
<dbReference type="EMBL" id="JAXCLX010000004">
    <property type="protein sequence ID" value="MDY0874169.1"/>
    <property type="molecule type" value="Genomic_DNA"/>
</dbReference>
<comment type="caution">
    <text evidence="8">The sequence shown here is derived from an EMBL/GenBank/DDBJ whole genome shotgun (WGS) entry which is preliminary data.</text>
</comment>
<dbReference type="PANTHER" id="PTHR30509">
    <property type="entry name" value="P-HYDROXYBENZOIC ACID EFFLUX PUMP SUBUNIT-RELATED"/>
    <property type="match status" value="1"/>
</dbReference>
<evidence type="ECO:0000256" key="6">
    <source>
        <dbReference type="ARBA" id="ARBA00023136"/>
    </source>
</evidence>
<keyword evidence="5 7" id="KW-1133">Transmembrane helix</keyword>
<dbReference type="Pfam" id="PF04632">
    <property type="entry name" value="FUSC"/>
    <property type="match status" value="1"/>
</dbReference>
<name>A0ABU5E3G9_9PROT</name>
<evidence type="ECO:0000256" key="7">
    <source>
        <dbReference type="SAM" id="Phobius"/>
    </source>
</evidence>
<feature type="transmembrane region" description="Helical" evidence="7">
    <location>
        <begin position="404"/>
        <end position="426"/>
    </location>
</feature>
<keyword evidence="2" id="KW-0813">Transport</keyword>
<evidence type="ECO:0000256" key="5">
    <source>
        <dbReference type="ARBA" id="ARBA00022989"/>
    </source>
</evidence>
<keyword evidence="3" id="KW-1003">Cell membrane</keyword>
<evidence type="ECO:0000313" key="8">
    <source>
        <dbReference type="EMBL" id="MDY0874169.1"/>
    </source>
</evidence>
<accession>A0ABU5E3G9</accession>
<keyword evidence="9" id="KW-1185">Reference proteome</keyword>
<protein>
    <submittedName>
        <fullName evidence="8">FUSC family protein</fullName>
    </submittedName>
</protein>
<feature type="transmembrane region" description="Helical" evidence="7">
    <location>
        <begin position="380"/>
        <end position="397"/>
    </location>
</feature>
<organism evidence="8 9">
    <name type="scientific">Dongia rigui</name>
    <dbReference type="NCBI Taxonomy" id="940149"/>
    <lineage>
        <taxon>Bacteria</taxon>
        <taxon>Pseudomonadati</taxon>
        <taxon>Pseudomonadota</taxon>
        <taxon>Alphaproteobacteria</taxon>
        <taxon>Rhodospirillales</taxon>
        <taxon>Dongiaceae</taxon>
        <taxon>Dongia</taxon>
    </lineage>
</organism>
<keyword evidence="6 7" id="KW-0472">Membrane</keyword>
<feature type="transmembrane region" description="Helical" evidence="7">
    <location>
        <begin position="352"/>
        <end position="374"/>
    </location>
</feature>
<feature type="transmembrane region" description="Helical" evidence="7">
    <location>
        <begin position="432"/>
        <end position="451"/>
    </location>
</feature>